<keyword evidence="2" id="KW-1185">Reference proteome</keyword>
<reference evidence="1 2" key="1">
    <citation type="journal article" date="2017" name="Nat. Microbiol.">
        <title>Natural product diversity associated with the nematode symbionts Photorhabdus and Xenorhabdus.</title>
        <authorList>
            <person name="Tobias N.J."/>
            <person name="Wolff H."/>
            <person name="Djahanschiri B."/>
            <person name="Grundmann F."/>
            <person name="Kronenwerth M."/>
            <person name="Shi Y.M."/>
            <person name="Simonyi S."/>
            <person name="Grun P."/>
            <person name="Shapiro-Ilan D."/>
            <person name="Pidot S.J."/>
            <person name="Stinear T.P."/>
            <person name="Ebersberger I."/>
            <person name="Bode H.B."/>
        </authorList>
    </citation>
    <scope>NUCLEOTIDE SEQUENCE [LARGE SCALE GENOMIC DNA]</scope>
    <source>
        <strain evidence="1 2">DSM 17904</strain>
    </source>
</reference>
<dbReference type="AlphaFoldDB" id="A0A2D0KNW6"/>
<dbReference type="RefSeq" id="WP_099125207.1">
    <property type="nucleotide sequence ID" value="NZ_CAWNRH010000095.1"/>
</dbReference>
<evidence type="ECO:0000313" key="1">
    <source>
        <dbReference type="EMBL" id="PHM64985.1"/>
    </source>
</evidence>
<organism evidence="1 2">
    <name type="scientific">Xenorhabdus stockiae</name>
    <dbReference type="NCBI Taxonomy" id="351614"/>
    <lineage>
        <taxon>Bacteria</taxon>
        <taxon>Pseudomonadati</taxon>
        <taxon>Pseudomonadota</taxon>
        <taxon>Gammaproteobacteria</taxon>
        <taxon>Enterobacterales</taxon>
        <taxon>Morganellaceae</taxon>
        <taxon>Xenorhabdus</taxon>
    </lineage>
</organism>
<sequence length="126" mass="15246">MIDRKNIVDGILIEDVRYPDKYVIFNFYTWVELLKGIIVNYAKKSENEAEHLIMNDPLIHMPINNFRDVDFFSHELEYHWAMLIAYGPEYWTKGISARLPEDYMQWEENYIKEHKLAEDCFVYSDE</sequence>
<gene>
    <name evidence="1" type="ORF">Xsto_02447</name>
</gene>
<dbReference type="EMBL" id="NJAJ01000021">
    <property type="protein sequence ID" value="PHM64985.1"/>
    <property type="molecule type" value="Genomic_DNA"/>
</dbReference>
<dbReference type="Proteomes" id="UP000222366">
    <property type="component" value="Unassembled WGS sequence"/>
</dbReference>
<evidence type="ECO:0000313" key="2">
    <source>
        <dbReference type="Proteomes" id="UP000222366"/>
    </source>
</evidence>
<accession>A0A2D0KNW6</accession>
<protein>
    <submittedName>
        <fullName evidence="1">Uncharacterized protein</fullName>
    </submittedName>
</protein>
<proteinExistence type="predicted"/>
<comment type="caution">
    <text evidence="1">The sequence shown here is derived from an EMBL/GenBank/DDBJ whole genome shotgun (WGS) entry which is preliminary data.</text>
</comment>
<name>A0A2D0KNW6_9GAMM</name>